<dbReference type="EMBL" id="CAAALY010039629">
    <property type="protein sequence ID" value="VEL19010.1"/>
    <property type="molecule type" value="Genomic_DNA"/>
</dbReference>
<evidence type="ECO:0000313" key="2">
    <source>
        <dbReference type="EMBL" id="VEL19010.1"/>
    </source>
</evidence>
<proteinExistence type="predicted"/>
<protein>
    <submittedName>
        <fullName evidence="2">Uncharacterized protein</fullName>
    </submittedName>
</protein>
<feature type="region of interest" description="Disordered" evidence="1">
    <location>
        <begin position="1"/>
        <end position="27"/>
    </location>
</feature>
<comment type="caution">
    <text evidence="2">The sequence shown here is derived from an EMBL/GenBank/DDBJ whole genome shotgun (WGS) entry which is preliminary data.</text>
</comment>
<gene>
    <name evidence="2" type="ORF">PXEA_LOCUS12450</name>
</gene>
<keyword evidence="3" id="KW-1185">Reference proteome</keyword>
<feature type="compositionally biased region" description="Polar residues" evidence="1">
    <location>
        <begin position="1"/>
        <end position="13"/>
    </location>
</feature>
<organism evidence="2 3">
    <name type="scientific">Protopolystoma xenopodis</name>
    <dbReference type="NCBI Taxonomy" id="117903"/>
    <lineage>
        <taxon>Eukaryota</taxon>
        <taxon>Metazoa</taxon>
        <taxon>Spiralia</taxon>
        <taxon>Lophotrochozoa</taxon>
        <taxon>Platyhelminthes</taxon>
        <taxon>Monogenea</taxon>
        <taxon>Polyopisthocotylea</taxon>
        <taxon>Polystomatidea</taxon>
        <taxon>Polystomatidae</taxon>
        <taxon>Protopolystoma</taxon>
    </lineage>
</organism>
<evidence type="ECO:0000256" key="1">
    <source>
        <dbReference type="SAM" id="MobiDB-lite"/>
    </source>
</evidence>
<reference evidence="2" key="1">
    <citation type="submission" date="2018-11" db="EMBL/GenBank/DDBJ databases">
        <authorList>
            <consortium name="Pathogen Informatics"/>
        </authorList>
    </citation>
    <scope>NUCLEOTIDE SEQUENCE</scope>
</reference>
<dbReference type="AlphaFoldDB" id="A0A448WSE1"/>
<sequence>MLSKPPSTSSNQMPPDRRRCSHSRQHVATRHVHRASCRKSAVRLGVHNLWLLCNLNCQLATEREVDVSSGASNRSNWSCRMETQDCIDAFRKF</sequence>
<name>A0A448WSE1_9PLAT</name>
<evidence type="ECO:0000313" key="3">
    <source>
        <dbReference type="Proteomes" id="UP000784294"/>
    </source>
</evidence>
<accession>A0A448WSE1</accession>
<dbReference type="Proteomes" id="UP000784294">
    <property type="component" value="Unassembled WGS sequence"/>
</dbReference>